<keyword evidence="10" id="KW-0413">Isomerase</keyword>
<dbReference type="Pfam" id="PF13145">
    <property type="entry name" value="Rotamase_2"/>
    <property type="match status" value="1"/>
</dbReference>
<gene>
    <name evidence="10" type="ORF">MNB_SM-7-1526</name>
</gene>
<evidence type="ECO:0000256" key="7">
    <source>
        <dbReference type="ARBA" id="ARBA00038408"/>
    </source>
</evidence>
<evidence type="ECO:0000256" key="4">
    <source>
        <dbReference type="ARBA" id="ARBA00022989"/>
    </source>
</evidence>
<evidence type="ECO:0000313" key="10">
    <source>
        <dbReference type="EMBL" id="SFV50133.1"/>
    </source>
</evidence>
<dbReference type="InterPro" id="IPR000297">
    <property type="entry name" value="PPIase_PpiC"/>
</dbReference>
<evidence type="ECO:0000256" key="5">
    <source>
        <dbReference type="ARBA" id="ARBA00023136"/>
    </source>
</evidence>
<keyword evidence="5 8" id="KW-0472">Membrane</keyword>
<proteinExistence type="inferred from homology"/>
<accession>A0A1W1B9A3</accession>
<dbReference type="GO" id="GO:0003755">
    <property type="term" value="F:peptidyl-prolyl cis-trans isomerase activity"/>
    <property type="evidence" value="ECO:0007669"/>
    <property type="project" value="UniProtKB-EC"/>
</dbReference>
<dbReference type="AlphaFoldDB" id="A0A1W1B9A3"/>
<organism evidence="10">
    <name type="scientific">hydrothermal vent metagenome</name>
    <dbReference type="NCBI Taxonomy" id="652676"/>
    <lineage>
        <taxon>unclassified sequences</taxon>
        <taxon>metagenomes</taxon>
        <taxon>ecological metagenomes</taxon>
    </lineage>
</organism>
<evidence type="ECO:0000256" key="1">
    <source>
        <dbReference type="ARBA" id="ARBA00004401"/>
    </source>
</evidence>
<dbReference type="EC" id="5.2.1.8" evidence="10"/>
<dbReference type="Gene3D" id="1.10.4030.10">
    <property type="entry name" value="Porin chaperone SurA, peptide-binding domain"/>
    <property type="match status" value="1"/>
</dbReference>
<evidence type="ECO:0000256" key="2">
    <source>
        <dbReference type="ARBA" id="ARBA00022475"/>
    </source>
</evidence>
<keyword evidence="4 8" id="KW-1133">Transmembrane helix</keyword>
<protein>
    <submittedName>
        <fullName evidence="10">Peptidyl-prolyl cis-trans isomerase PpiD</fullName>
        <ecNumber evidence="10">5.2.1.8</ecNumber>
    </submittedName>
</protein>
<dbReference type="SUPFAM" id="SSF109998">
    <property type="entry name" value="Triger factor/SurA peptide-binding domain-like"/>
    <property type="match status" value="1"/>
</dbReference>
<feature type="transmembrane region" description="Helical" evidence="8">
    <location>
        <begin position="12"/>
        <end position="34"/>
    </location>
</feature>
<keyword evidence="6" id="KW-0143">Chaperone</keyword>
<dbReference type="PANTHER" id="PTHR47529:SF1">
    <property type="entry name" value="PERIPLASMIC CHAPERONE PPID"/>
    <property type="match status" value="1"/>
</dbReference>
<reference evidence="10" key="1">
    <citation type="submission" date="2016-10" db="EMBL/GenBank/DDBJ databases">
        <authorList>
            <person name="de Groot N.N."/>
        </authorList>
    </citation>
    <scope>NUCLEOTIDE SEQUENCE</scope>
</reference>
<evidence type="ECO:0000256" key="6">
    <source>
        <dbReference type="ARBA" id="ARBA00023186"/>
    </source>
</evidence>
<evidence type="ECO:0000256" key="8">
    <source>
        <dbReference type="SAM" id="Phobius"/>
    </source>
</evidence>
<keyword evidence="2" id="KW-1003">Cell membrane</keyword>
<comment type="subcellular location">
    <subcellularLocation>
        <location evidence="1">Cell membrane</location>
        <topology evidence="1">Single-pass type II membrane protein</topology>
    </subcellularLocation>
</comment>
<evidence type="ECO:0000256" key="3">
    <source>
        <dbReference type="ARBA" id="ARBA00022692"/>
    </source>
</evidence>
<dbReference type="EMBL" id="FPHB01000010">
    <property type="protein sequence ID" value="SFV50133.1"/>
    <property type="molecule type" value="Genomic_DNA"/>
</dbReference>
<feature type="domain" description="PpiC" evidence="9">
    <location>
        <begin position="240"/>
        <end position="359"/>
    </location>
</feature>
<dbReference type="PANTHER" id="PTHR47529">
    <property type="entry name" value="PEPTIDYL-PROLYL CIS-TRANS ISOMERASE D"/>
    <property type="match status" value="1"/>
</dbReference>
<sequence length="485" mass="55908">MISWMQKHKKWLIITIWVSTIAFIGAGFVGWGAYSYGDKASAIAKVGDIEIKISEFQRAYSDIYNQYAQIFQGNFDKAKAKALGVDKQALKRVIDQALILNLAKDYEVTVSDKELARSIAALPYFQKNGKFDKELYKLLLSQNNLSIKEFEEGMRKELTIAKTLKLLPVKTSAQETEIVNTIYNIADKIEYKLLTSKDIKITPSQKELKKFWEQNKDRFKTETAYTIEYIIQKPLHKTYTQKEIDEYYNENKTHFRSSDGKVLSLNDAKEKIVAELDTKETKKAALKSYINFKKQKVTATKKATISSSKNPFNQEILKKVSELKSPSSYLKPIAYNNSYIIIKLVSITPSKPKSFQEAKRDLLPLYIAQKKKEKLLEIAKNSIAKFKGTKSDFITLKDSQKLTKLPLKVAKKFVRELFQNQKKRGYIIIDNKNIVLYGILEQKLLSNNHNESAEVIGQIKQNLFDKNLIKTLKSRYDIEIYYKGL</sequence>
<dbReference type="Pfam" id="PF13624">
    <property type="entry name" value="SurA_N_3"/>
    <property type="match status" value="1"/>
</dbReference>
<dbReference type="InterPro" id="IPR027304">
    <property type="entry name" value="Trigger_fact/SurA_dom_sf"/>
</dbReference>
<evidence type="ECO:0000259" key="9">
    <source>
        <dbReference type="Pfam" id="PF13145"/>
    </source>
</evidence>
<name>A0A1W1B9A3_9ZZZZ</name>
<keyword evidence="3 8" id="KW-0812">Transmembrane</keyword>
<dbReference type="InterPro" id="IPR052029">
    <property type="entry name" value="PpiD_chaperone"/>
</dbReference>
<comment type="similarity">
    <text evidence="7">Belongs to the PpiD chaperone family.</text>
</comment>
<dbReference type="GO" id="GO:0005886">
    <property type="term" value="C:plasma membrane"/>
    <property type="evidence" value="ECO:0007669"/>
    <property type="project" value="UniProtKB-SubCell"/>
</dbReference>